<name>A0A080LXT5_9PROT</name>
<dbReference type="Pfam" id="PF11154">
    <property type="entry name" value="DUF2934"/>
    <property type="match status" value="1"/>
</dbReference>
<dbReference type="InterPro" id="IPR021327">
    <property type="entry name" value="DUF2934"/>
</dbReference>
<evidence type="ECO:0000313" key="3">
    <source>
        <dbReference type="Proteomes" id="UP000020077"/>
    </source>
</evidence>
<evidence type="ECO:0008006" key="4">
    <source>
        <dbReference type="Google" id="ProtNLM"/>
    </source>
</evidence>
<gene>
    <name evidence="2" type="ORF">AW09_002138</name>
</gene>
<organism evidence="2 3">
    <name type="scientific">Candidatus Accumulibacter phosphatis</name>
    <dbReference type="NCBI Taxonomy" id="327160"/>
    <lineage>
        <taxon>Bacteria</taxon>
        <taxon>Pseudomonadati</taxon>
        <taxon>Pseudomonadota</taxon>
        <taxon>Betaproteobacteria</taxon>
        <taxon>Candidatus Accumulibacter</taxon>
    </lineage>
</organism>
<comment type="caution">
    <text evidence="2">The sequence shown here is derived from an EMBL/GenBank/DDBJ whole genome shotgun (WGS) entry which is preliminary data.</text>
</comment>
<dbReference type="EMBL" id="JDVG02000355">
    <property type="protein sequence ID" value="KFB72665.1"/>
    <property type="molecule type" value="Genomic_DNA"/>
</dbReference>
<dbReference type="AlphaFoldDB" id="A0A080LXT5"/>
<accession>A0A080LXT5</accession>
<evidence type="ECO:0000313" key="2">
    <source>
        <dbReference type="EMBL" id="KFB72665.1"/>
    </source>
</evidence>
<dbReference type="Proteomes" id="UP000020077">
    <property type="component" value="Unassembled WGS sequence"/>
</dbReference>
<reference evidence="2 3" key="1">
    <citation type="submission" date="2014-02" db="EMBL/GenBank/DDBJ databases">
        <title>Expanding our view of genomic diversity in Candidatus Accumulibacter clades.</title>
        <authorList>
            <person name="Skennerton C.T."/>
            <person name="Barr J.J."/>
            <person name="Slater F.R."/>
            <person name="Bond P.L."/>
            <person name="Tyson G.W."/>
        </authorList>
    </citation>
    <scope>NUCLEOTIDE SEQUENCE [LARGE SCALE GENOMIC DNA]</scope>
    <source>
        <strain evidence="3">BA-91</strain>
    </source>
</reference>
<proteinExistence type="predicted"/>
<feature type="region of interest" description="Disordered" evidence="1">
    <location>
        <begin position="1"/>
        <end position="70"/>
    </location>
</feature>
<protein>
    <recommendedName>
        <fullName evidence="4">DUF2934 domain-containing protein</fullName>
    </recommendedName>
</protein>
<sequence length="141" mass="14251">MTEEKSTTKRAPAARKTTTATATASTAGKTPAVKAAAVKKPAAAAAPAPAPAPTAAAPAPQKMASPKPAATAIAAEIESLQSAPTECAAPVAMPVKPSPEDRYRMVQSAAYFIAERDGFRGADTDYWAQAEGEIAAQLGEA</sequence>
<feature type="compositionally biased region" description="Low complexity" evidence="1">
    <location>
        <begin position="9"/>
        <end position="70"/>
    </location>
</feature>
<evidence type="ECO:0000256" key="1">
    <source>
        <dbReference type="SAM" id="MobiDB-lite"/>
    </source>
</evidence>